<reference evidence="3 4" key="1">
    <citation type="submission" date="2016-04" db="EMBL/GenBank/DDBJ databases">
        <title>Complete genome sequence of Bacillus oceanisediminis strain 2691.</title>
        <authorList>
            <person name="Jeong H."/>
            <person name="Kim H.J."/>
            <person name="Lee D.-W."/>
        </authorList>
    </citation>
    <scope>NUCLEOTIDE SEQUENCE [LARGE SCALE GENOMIC DNA]</scope>
    <source>
        <strain evidence="3 4">2691</strain>
    </source>
</reference>
<dbReference type="KEGG" id="bon:A361_23240"/>
<proteinExistence type="predicted"/>
<feature type="domain" description="Glycosyl transferase family 1" evidence="1">
    <location>
        <begin position="196"/>
        <end position="311"/>
    </location>
</feature>
<dbReference type="GO" id="GO:0016757">
    <property type="term" value="F:glycosyltransferase activity"/>
    <property type="evidence" value="ECO:0007669"/>
    <property type="project" value="InterPro"/>
</dbReference>
<dbReference type="PANTHER" id="PTHR45947">
    <property type="entry name" value="SULFOQUINOVOSYL TRANSFERASE SQD2"/>
    <property type="match status" value="1"/>
</dbReference>
<accession>A0A169FYD4</accession>
<dbReference type="Gene3D" id="3.40.50.2000">
    <property type="entry name" value="Glycogen Phosphorylase B"/>
    <property type="match status" value="2"/>
</dbReference>
<dbReference type="STRING" id="1196031.A361_23240"/>
<sequence length="388" mass="43317">MHRLKNPVRVLHIVSSMGRGGAESLIMNIYRMTDRSEIQFDFITHSEGEEDYDKEIKLMGGRIYRIASLGTAGPINYMKSLVKVMSANNYAAIHAHTDYQSGFPALAAKICGISTRICHSHSNNWSKNNSFKAMLVLRVLQTMIKFSATKYCSCSEEAAKFLFGEKNVSVVQILKNGINVNEYTNIDNSSRIQVLEELQLPEDAKVIGHVGRFSESKNHIFILKVLKKLLETDPSFIAILIGDGPLRKVIEEKAEKMGLSENIKFLGVRTDIPRLMKSFDIFFFPSLFEGFGIVMLEAQSTGIPCIASSSVPKSTDMGLGLVQYLDLDGNLDSWVNAVKDKVNSIRPSKQAIINNFTKLGFNIHESLNDWLGLYGLKGYVLKNGRGFT</sequence>
<evidence type="ECO:0000313" key="4">
    <source>
        <dbReference type="Proteomes" id="UP000077856"/>
    </source>
</evidence>
<protein>
    <submittedName>
        <fullName evidence="3">Glycosyl transferase family 1</fullName>
    </submittedName>
</protein>
<gene>
    <name evidence="3" type="ORF">A361_23240</name>
</gene>
<evidence type="ECO:0000313" key="3">
    <source>
        <dbReference type="EMBL" id="AND41931.1"/>
    </source>
</evidence>
<dbReference type="Proteomes" id="UP000077856">
    <property type="component" value="Chromosome"/>
</dbReference>
<dbReference type="eggNOG" id="COG0438">
    <property type="taxonomic scope" value="Bacteria"/>
</dbReference>
<dbReference type="Pfam" id="PF00534">
    <property type="entry name" value="Glycos_transf_1"/>
    <property type="match status" value="1"/>
</dbReference>
<organism evidence="3 4">
    <name type="scientific">Cytobacillus oceanisediminis 2691</name>
    <dbReference type="NCBI Taxonomy" id="1196031"/>
    <lineage>
        <taxon>Bacteria</taxon>
        <taxon>Bacillati</taxon>
        <taxon>Bacillota</taxon>
        <taxon>Bacilli</taxon>
        <taxon>Bacillales</taxon>
        <taxon>Bacillaceae</taxon>
        <taxon>Cytobacillus</taxon>
    </lineage>
</organism>
<feature type="domain" description="Glycosyltransferase subfamily 4-like N-terminal" evidence="2">
    <location>
        <begin position="20"/>
        <end position="181"/>
    </location>
</feature>
<dbReference type="CDD" id="cd03812">
    <property type="entry name" value="GT4_CapH-like"/>
    <property type="match status" value="1"/>
</dbReference>
<dbReference type="Pfam" id="PF13439">
    <property type="entry name" value="Glyco_transf_4"/>
    <property type="match status" value="1"/>
</dbReference>
<evidence type="ECO:0000259" key="1">
    <source>
        <dbReference type="Pfam" id="PF00534"/>
    </source>
</evidence>
<dbReference type="RefSeq" id="WP_019383205.1">
    <property type="nucleotide sequence ID" value="NZ_CP015506.1"/>
</dbReference>
<dbReference type="EMBL" id="CP015506">
    <property type="protein sequence ID" value="AND41931.1"/>
    <property type="molecule type" value="Genomic_DNA"/>
</dbReference>
<dbReference type="AlphaFoldDB" id="A0A169FYD4"/>
<dbReference type="SUPFAM" id="SSF53756">
    <property type="entry name" value="UDP-Glycosyltransferase/glycogen phosphorylase"/>
    <property type="match status" value="1"/>
</dbReference>
<keyword evidence="3" id="KW-0808">Transferase</keyword>
<dbReference type="InterPro" id="IPR028098">
    <property type="entry name" value="Glyco_trans_4-like_N"/>
</dbReference>
<dbReference type="InterPro" id="IPR001296">
    <property type="entry name" value="Glyco_trans_1"/>
</dbReference>
<name>A0A169FYD4_9BACI</name>
<dbReference type="PANTHER" id="PTHR45947:SF3">
    <property type="entry name" value="SULFOQUINOVOSYL TRANSFERASE SQD2"/>
    <property type="match status" value="1"/>
</dbReference>
<evidence type="ECO:0000259" key="2">
    <source>
        <dbReference type="Pfam" id="PF13439"/>
    </source>
</evidence>
<dbReference type="InterPro" id="IPR050194">
    <property type="entry name" value="Glycosyltransferase_grp1"/>
</dbReference>